<protein>
    <submittedName>
        <fullName evidence="1">Uncharacterized protein</fullName>
    </submittedName>
</protein>
<evidence type="ECO:0000313" key="2">
    <source>
        <dbReference type="Proteomes" id="UP000663193"/>
    </source>
</evidence>
<dbReference type="EMBL" id="CP069024">
    <property type="protein sequence ID" value="QRC92580.1"/>
    <property type="molecule type" value="Genomic_DNA"/>
</dbReference>
<sequence length="41" mass="4377">MTSILANTCKDDARTAYLGSLTGLQLPGREPNGLVLESRDV</sequence>
<dbReference type="AlphaFoldDB" id="A0A7U2HUQ3"/>
<evidence type="ECO:0000313" key="1">
    <source>
        <dbReference type="EMBL" id="QRC92580.1"/>
    </source>
</evidence>
<keyword evidence="2" id="KW-1185">Reference proteome</keyword>
<dbReference type="VEuPathDB" id="FungiDB:JI435_402730"/>
<dbReference type="Proteomes" id="UP000663193">
    <property type="component" value="Chromosome 2"/>
</dbReference>
<organism evidence="1 2">
    <name type="scientific">Phaeosphaeria nodorum (strain SN15 / ATCC MYA-4574 / FGSC 10173)</name>
    <name type="common">Glume blotch fungus</name>
    <name type="synonym">Parastagonospora nodorum</name>
    <dbReference type="NCBI Taxonomy" id="321614"/>
    <lineage>
        <taxon>Eukaryota</taxon>
        <taxon>Fungi</taxon>
        <taxon>Dikarya</taxon>
        <taxon>Ascomycota</taxon>
        <taxon>Pezizomycotina</taxon>
        <taxon>Dothideomycetes</taxon>
        <taxon>Pleosporomycetidae</taxon>
        <taxon>Pleosporales</taxon>
        <taxon>Pleosporineae</taxon>
        <taxon>Phaeosphaeriaceae</taxon>
        <taxon>Parastagonospora</taxon>
    </lineage>
</organism>
<name>A0A7U2HUQ3_PHANO</name>
<gene>
    <name evidence="1" type="ORF">JI435_402730</name>
</gene>
<accession>A0A7U2HUQ3</accession>
<proteinExistence type="predicted"/>
<reference evidence="2" key="1">
    <citation type="journal article" date="2021" name="BMC Genomics">
        <title>Chromosome-level genome assembly and manually-curated proteome of model necrotroph Parastagonospora nodorum Sn15 reveals a genome-wide trove of candidate effector homologs, and redundancy of virulence-related functions within an accessory chromosome.</title>
        <authorList>
            <person name="Bertazzoni S."/>
            <person name="Jones D.A.B."/>
            <person name="Phan H.T."/>
            <person name="Tan K.-C."/>
            <person name="Hane J.K."/>
        </authorList>
    </citation>
    <scope>NUCLEOTIDE SEQUENCE [LARGE SCALE GENOMIC DNA]</scope>
    <source>
        <strain evidence="2">SN15 / ATCC MYA-4574 / FGSC 10173)</strain>
    </source>
</reference>